<dbReference type="AlphaFoldDB" id="A0A7G9SKG2"/>
<dbReference type="Proteomes" id="UP000515971">
    <property type="component" value="Chromosome"/>
</dbReference>
<accession>A0A7G9SKG2</accession>
<gene>
    <name evidence="2" type="ORF">H9L13_05595</name>
</gene>
<keyword evidence="3" id="KW-1185">Reference proteome</keyword>
<evidence type="ECO:0000313" key="2">
    <source>
        <dbReference type="EMBL" id="QNN68337.1"/>
    </source>
</evidence>
<dbReference type="KEGG" id="slut:H9L13_05595"/>
<proteinExistence type="predicted"/>
<feature type="chain" id="PRO_5028806848" evidence="1">
    <location>
        <begin position="20"/>
        <end position="339"/>
    </location>
</feature>
<sequence length="339" mass="36353">MGNWLIGSAALALAAPVGAQTAAPATPLFASDAPINLVIRGPINSLASKRSENARPGTLTLKDTGASFPIMLTPRGITRKMSNICSFPPLRVEFPQRPPAGTLFEGQGRLKLVTHCKGSADFQQKVLLEYAAYRLYNAMTPLSFRARLANIDYVDDSGRPVTSRVGFFIEDIDDVARRNGVVKANTGAMVPLAQIEPSAGARFAVFNYMIGNLDWSMRAGPPEEGCCHNGRLVAAPGATQYQPVPYDFDFSGLVDAPYATPPEGIKVNNVRQRLYRGYCAHNAHSAAFAAATSAKRTQLIGILASIPGMEPKTQAKAASYLEGFFKDLDSGKLLKTCIG</sequence>
<feature type="signal peptide" evidence="1">
    <location>
        <begin position="1"/>
        <end position="19"/>
    </location>
</feature>
<keyword evidence="1" id="KW-0732">Signal</keyword>
<evidence type="ECO:0000256" key="1">
    <source>
        <dbReference type="SAM" id="SignalP"/>
    </source>
</evidence>
<organism evidence="2 3">
    <name type="scientific">Sphingomonas lutea</name>
    <dbReference type="NCBI Taxonomy" id="1045317"/>
    <lineage>
        <taxon>Bacteria</taxon>
        <taxon>Pseudomonadati</taxon>
        <taxon>Pseudomonadota</taxon>
        <taxon>Alphaproteobacteria</taxon>
        <taxon>Sphingomonadales</taxon>
        <taxon>Sphingomonadaceae</taxon>
        <taxon>Sphingomonas</taxon>
    </lineage>
</organism>
<name>A0A7G9SKG2_9SPHN</name>
<dbReference type="RefSeq" id="WP_187539756.1">
    <property type="nucleotide sequence ID" value="NZ_BAABJT010000001.1"/>
</dbReference>
<reference evidence="2 3" key="1">
    <citation type="submission" date="2020-08" db="EMBL/GenBank/DDBJ databases">
        <title>Genome sequence of Sphingomonas lutea KCTC 23642T.</title>
        <authorList>
            <person name="Hyun D.-W."/>
            <person name="Bae J.-W."/>
        </authorList>
    </citation>
    <scope>NUCLEOTIDE SEQUENCE [LARGE SCALE GENOMIC DNA]</scope>
    <source>
        <strain evidence="2 3">KCTC 23642</strain>
    </source>
</reference>
<dbReference type="EMBL" id="CP060718">
    <property type="protein sequence ID" value="QNN68337.1"/>
    <property type="molecule type" value="Genomic_DNA"/>
</dbReference>
<protein>
    <submittedName>
        <fullName evidence="2">Uncharacterized protein</fullName>
    </submittedName>
</protein>
<evidence type="ECO:0000313" key="3">
    <source>
        <dbReference type="Proteomes" id="UP000515971"/>
    </source>
</evidence>